<dbReference type="Gene3D" id="3.30.300.30">
    <property type="match status" value="1"/>
</dbReference>
<evidence type="ECO:0000256" key="1">
    <source>
        <dbReference type="ARBA" id="ARBA00006432"/>
    </source>
</evidence>
<evidence type="ECO:0000259" key="3">
    <source>
        <dbReference type="Pfam" id="PF00501"/>
    </source>
</evidence>
<keyword evidence="2" id="KW-0436">Ligase</keyword>
<dbReference type="Pfam" id="PF13193">
    <property type="entry name" value="AMP-binding_C"/>
    <property type="match status" value="1"/>
</dbReference>
<dbReference type="SUPFAM" id="SSF56801">
    <property type="entry name" value="Acetyl-CoA synthetase-like"/>
    <property type="match status" value="1"/>
</dbReference>
<organism evidence="5 6">
    <name type="scientific">Desulfonema ishimotonii</name>
    <dbReference type="NCBI Taxonomy" id="45657"/>
    <lineage>
        <taxon>Bacteria</taxon>
        <taxon>Pseudomonadati</taxon>
        <taxon>Thermodesulfobacteriota</taxon>
        <taxon>Desulfobacteria</taxon>
        <taxon>Desulfobacterales</taxon>
        <taxon>Desulfococcaceae</taxon>
        <taxon>Desulfonema</taxon>
    </lineage>
</organism>
<dbReference type="InterPro" id="IPR000873">
    <property type="entry name" value="AMP-dep_synth/lig_dom"/>
</dbReference>
<dbReference type="RefSeq" id="WP_124328092.1">
    <property type="nucleotide sequence ID" value="NZ_BEXT01000001.1"/>
</dbReference>
<dbReference type="AlphaFoldDB" id="A0A401FUT0"/>
<evidence type="ECO:0000313" key="5">
    <source>
        <dbReference type="EMBL" id="GBC60708.1"/>
    </source>
</evidence>
<keyword evidence="6" id="KW-1185">Reference proteome</keyword>
<feature type="domain" description="AMP-dependent synthetase/ligase" evidence="3">
    <location>
        <begin position="5"/>
        <end position="358"/>
    </location>
</feature>
<proteinExistence type="inferred from homology"/>
<reference evidence="6" key="1">
    <citation type="submission" date="2017-11" db="EMBL/GenBank/DDBJ databases">
        <authorList>
            <person name="Watanabe M."/>
            <person name="Kojima H."/>
        </authorList>
    </citation>
    <scope>NUCLEOTIDE SEQUENCE [LARGE SCALE GENOMIC DNA]</scope>
    <source>
        <strain evidence="6">Tokyo 01</strain>
    </source>
</reference>
<dbReference type="InterPro" id="IPR042099">
    <property type="entry name" value="ANL_N_sf"/>
</dbReference>
<accession>A0A401FUT0</accession>
<dbReference type="EMBL" id="BEXT01000001">
    <property type="protein sequence ID" value="GBC60708.1"/>
    <property type="molecule type" value="Genomic_DNA"/>
</dbReference>
<dbReference type="Proteomes" id="UP000288096">
    <property type="component" value="Unassembled WGS sequence"/>
</dbReference>
<dbReference type="PANTHER" id="PTHR43201">
    <property type="entry name" value="ACYL-COA SYNTHETASE"/>
    <property type="match status" value="1"/>
</dbReference>
<reference evidence="6" key="2">
    <citation type="submission" date="2019-01" db="EMBL/GenBank/DDBJ databases">
        <title>Genome sequence of Desulfonema ishimotonii strain Tokyo 01.</title>
        <authorList>
            <person name="Fukui M."/>
        </authorList>
    </citation>
    <scope>NUCLEOTIDE SEQUENCE [LARGE SCALE GENOMIC DNA]</scope>
    <source>
        <strain evidence="6">Tokyo 01</strain>
    </source>
</reference>
<dbReference type="PANTHER" id="PTHR43201:SF5">
    <property type="entry name" value="MEDIUM-CHAIN ACYL-COA LIGASE ACSF2, MITOCHONDRIAL"/>
    <property type="match status" value="1"/>
</dbReference>
<comment type="similarity">
    <text evidence="1">Belongs to the ATP-dependent AMP-binding enzyme family.</text>
</comment>
<dbReference type="GO" id="GO:0031956">
    <property type="term" value="F:medium-chain fatty acid-CoA ligase activity"/>
    <property type="evidence" value="ECO:0007669"/>
    <property type="project" value="TreeGrafter"/>
</dbReference>
<dbReference type="PROSITE" id="PS00455">
    <property type="entry name" value="AMP_BINDING"/>
    <property type="match status" value="1"/>
</dbReference>
<evidence type="ECO:0000313" key="6">
    <source>
        <dbReference type="Proteomes" id="UP000288096"/>
    </source>
</evidence>
<protein>
    <submittedName>
        <fullName evidence="5">AMP-binding protein</fullName>
    </submittedName>
</protein>
<dbReference type="InterPro" id="IPR045851">
    <property type="entry name" value="AMP-bd_C_sf"/>
</dbReference>
<feature type="domain" description="AMP-binding enzyme C-terminal" evidence="4">
    <location>
        <begin position="416"/>
        <end position="490"/>
    </location>
</feature>
<dbReference type="CDD" id="cd04433">
    <property type="entry name" value="AFD_class_I"/>
    <property type="match status" value="1"/>
</dbReference>
<evidence type="ECO:0000259" key="4">
    <source>
        <dbReference type="Pfam" id="PF13193"/>
    </source>
</evidence>
<sequence length="501" mass="54295">MYQRFRTIAEKYPDRIAITGEHHSATYRQLSEEAATLASLIPEGAVVLIALPGGPHFTAIQLACLGAGAVAVPIPDKSTPREIRNYLALIRPDWVVTDAIDNSRAFTDSPVTLLCLREEEGGGAISEHHRVLIWAQVMDSRTIPDFPDPHGAGLPPETAMIQFTSGSTGRPKGILLSRDNLRACLENSHAFLAGFSGRDIFCPMPQFHAFGNAVVLEHLLNGSPVHLTNRFVPGDDLRRMTDYACTGLFCAPNYIRLLMQLNVLTPENLPALDAVCMGTAAADQGLIRNLREQLPDADIWLRYGLAETVGTLTRLKIPAGKTLSHPGQVGRPVPGTEIAPGLLRPDEGPPGEIRVRSGVVGLGQLSEPGHWTPLANEAGFFATGDLGYMDEAGQLHLRGRISTFIKRNGFRVNPFEIEALLRDIPGIHEAVVVGIPDPLSGERIVACAEPASEVPDTPALMKICREHLSAYKIPQRFMAVEKLPRNPAGKPDRPAIRSLAG</sequence>
<name>A0A401FUT0_9BACT</name>
<evidence type="ECO:0000256" key="2">
    <source>
        <dbReference type="ARBA" id="ARBA00022598"/>
    </source>
</evidence>
<dbReference type="Pfam" id="PF00501">
    <property type="entry name" value="AMP-binding"/>
    <property type="match status" value="1"/>
</dbReference>
<dbReference type="Gene3D" id="3.40.50.12780">
    <property type="entry name" value="N-terminal domain of ligase-like"/>
    <property type="match status" value="1"/>
</dbReference>
<dbReference type="GO" id="GO:0006631">
    <property type="term" value="P:fatty acid metabolic process"/>
    <property type="evidence" value="ECO:0007669"/>
    <property type="project" value="TreeGrafter"/>
</dbReference>
<dbReference type="OrthoDB" id="9801302at2"/>
<comment type="caution">
    <text evidence="5">The sequence shown here is derived from an EMBL/GenBank/DDBJ whole genome shotgun (WGS) entry which is preliminary data.</text>
</comment>
<dbReference type="InterPro" id="IPR020845">
    <property type="entry name" value="AMP-binding_CS"/>
</dbReference>
<gene>
    <name evidence="5" type="ORF">DENIS_1665</name>
</gene>
<dbReference type="InterPro" id="IPR025110">
    <property type="entry name" value="AMP-bd_C"/>
</dbReference>